<reference evidence="7" key="1">
    <citation type="submission" date="2012-03" db="EMBL/GenBank/DDBJ databases">
        <title>Complete sequence of chromosome of Deinococcus peraridilitoris DSM 19664.</title>
        <authorList>
            <person name="Lucas S."/>
            <person name="Copeland A."/>
            <person name="Lapidus A."/>
            <person name="Glavina del Rio T."/>
            <person name="Dalin E."/>
            <person name="Tice H."/>
            <person name="Bruce D."/>
            <person name="Goodwin L."/>
            <person name="Pitluck S."/>
            <person name="Peters L."/>
            <person name="Mikhailova N."/>
            <person name="Lu M."/>
            <person name="Kyrpides N."/>
            <person name="Mavromatis K."/>
            <person name="Ivanova N."/>
            <person name="Brettin T."/>
            <person name="Detter J.C."/>
            <person name="Han C."/>
            <person name="Larimer F."/>
            <person name="Land M."/>
            <person name="Hauser L."/>
            <person name="Markowitz V."/>
            <person name="Cheng J.-F."/>
            <person name="Hugenholtz P."/>
            <person name="Woyke T."/>
            <person name="Wu D."/>
            <person name="Pukall R."/>
            <person name="Steenblock K."/>
            <person name="Brambilla E."/>
            <person name="Klenk H.-P."/>
            <person name="Eisen J.A."/>
        </authorList>
    </citation>
    <scope>NUCLEOTIDE SEQUENCE [LARGE SCALE GENOMIC DNA]</scope>
    <source>
        <strain evidence="7">DSM 19664 / LMG 22246 / CIP 109416 / KR-200</strain>
    </source>
</reference>
<dbReference type="GO" id="GO:0022857">
    <property type="term" value="F:transmembrane transporter activity"/>
    <property type="evidence" value="ECO:0007669"/>
    <property type="project" value="InterPro"/>
</dbReference>
<dbReference type="Proteomes" id="UP000010467">
    <property type="component" value="Chromosome"/>
</dbReference>
<dbReference type="Gene3D" id="3.40.50.300">
    <property type="entry name" value="P-loop containing nucleotide triphosphate hydrolases"/>
    <property type="match status" value="1"/>
</dbReference>
<dbReference type="eggNOG" id="COG1131">
    <property type="taxonomic scope" value="Bacteria"/>
</dbReference>
<protein>
    <submittedName>
        <fullName evidence="6">Heme ABC exporter, ATP-binding protein CcmA</fullName>
    </submittedName>
</protein>
<sequence length="223" mass="24442">MPAPVTPAPWTPQPAVQLRGLWLRLGRDLVLRDLDLDVGQGEGVALLGENGAGKTTLLRLLASAIGPTRGDGRIFGYDLRDRRAVREHVHLLSHESGLYPDLTPSENLRFALRMHRQEGDVPGVLGRLHLSGAAHKRVRHLSAGMRKRLALARLLMLRRPLLLIDEPFANLDAAGRELALEVLGEVRAAGSTLIVAAHEPELTARVTNRTLHLAQGKLSETQR</sequence>
<dbReference type="KEGG" id="dpd:Deipe_0795"/>
<dbReference type="InterPro" id="IPR027417">
    <property type="entry name" value="P-loop_NTPase"/>
</dbReference>
<dbReference type="PROSITE" id="PS00211">
    <property type="entry name" value="ABC_TRANSPORTER_1"/>
    <property type="match status" value="1"/>
</dbReference>
<keyword evidence="2" id="KW-0547">Nucleotide-binding</keyword>
<keyword evidence="3" id="KW-0201">Cytochrome c-type biogenesis</keyword>
<dbReference type="SMART" id="SM00382">
    <property type="entry name" value="AAA"/>
    <property type="match status" value="1"/>
</dbReference>
<dbReference type="PANTHER" id="PTHR42939">
    <property type="entry name" value="ABC TRANSPORTER ATP-BINDING PROTEIN ALBC-RELATED"/>
    <property type="match status" value="1"/>
</dbReference>
<dbReference type="InterPro" id="IPR003439">
    <property type="entry name" value="ABC_transporter-like_ATP-bd"/>
</dbReference>
<evidence type="ECO:0000313" key="7">
    <source>
        <dbReference type="Proteomes" id="UP000010467"/>
    </source>
</evidence>
<dbReference type="InterPro" id="IPR003593">
    <property type="entry name" value="AAA+_ATPase"/>
</dbReference>
<dbReference type="GO" id="GO:0016887">
    <property type="term" value="F:ATP hydrolysis activity"/>
    <property type="evidence" value="ECO:0007669"/>
    <property type="project" value="InterPro"/>
</dbReference>
<dbReference type="EMBL" id="CP003382">
    <property type="protein sequence ID" value="AFZ66370.1"/>
    <property type="molecule type" value="Genomic_DNA"/>
</dbReference>
<dbReference type="AlphaFoldDB" id="L0A025"/>
<evidence type="ECO:0000259" key="5">
    <source>
        <dbReference type="PROSITE" id="PS50893"/>
    </source>
</evidence>
<dbReference type="InterPro" id="IPR017871">
    <property type="entry name" value="ABC_transporter-like_CS"/>
</dbReference>
<keyword evidence="1" id="KW-0813">Transport</keyword>
<keyword evidence="7" id="KW-1185">Reference proteome</keyword>
<dbReference type="HOGENOM" id="CLU_000604_1_2_0"/>
<evidence type="ECO:0000256" key="4">
    <source>
        <dbReference type="ARBA" id="ARBA00022840"/>
    </source>
</evidence>
<name>L0A025_DEIPD</name>
<feature type="domain" description="ABC transporter" evidence="5">
    <location>
        <begin position="16"/>
        <end position="223"/>
    </location>
</feature>
<dbReference type="Pfam" id="PF00005">
    <property type="entry name" value="ABC_tran"/>
    <property type="match status" value="1"/>
</dbReference>
<evidence type="ECO:0000313" key="6">
    <source>
        <dbReference type="EMBL" id="AFZ66370.1"/>
    </source>
</evidence>
<dbReference type="RefSeq" id="WP_015234680.1">
    <property type="nucleotide sequence ID" value="NC_019793.1"/>
</dbReference>
<dbReference type="OrthoDB" id="9800654at2"/>
<dbReference type="PROSITE" id="PS50893">
    <property type="entry name" value="ABC_TRANSPORTER_2"/>
    <property type="match status" value="1"/>
</dbReference>
<keyword evidence="4 6" id="KW-0067">ATP-binding</keyword>
<proteinExistence type="predicted"/>
<organism evidence="6 7">
    <name type="scientific">Deinococcus peraridilitoris (strain DSM 19664 / LMG 22246 / CIP 109416 / KR-200)</name>
    <dbReference type="NCBI Taxonomy" id="937777"/>
    <lineage>
        <taxon>Bacteria</taxon>
        <taxon>Thermotogati</taxon>
        <taxon>Deinococcota</taxon>
        <taxon>Deinococci</taxon>
        <taxon>Deinococcales</taxon>
        <taxon>Deinococcaceae</taxon>
        <taxon>Deinococcus</taxon>
    </lineage>
</organism>
<evidence type="ECO:0000256" key="1">
    <source>
        <dbReference type="ARBA" id="ARBA00022448"/>
    </source>
</evidence>
<evidence type="ECO:0000256" key="2">
    <source>
        <dbReference type="ARBA" id="ARBA00022741"/>
    </source>
</evidence>
<dbReference type="PANTHER" id="PTHR42939:SF1">
    <property type="entry name" value="ABC TRANSPORTER ATP-BINDING PROTEIN ALBC-RELATED"/>
    <property type="match status" value="1"/>
</dbReference>
<dbReference type="InterPro" id="IPR051782">
    <property type="entry name" value="ABC_Transporter_VariousFunc"/>
</dbReference>
<dbReference type="InterPro" id="IPR005895">
    <property type="entry name" value="ABC_transptr_haem_export_CcmA"/>
</dbReference>
<dbReference type="GO" id="GO:0005524">
    <property type="term" value="F:ATP binding"/>
    <property type="evidence" value="ECO:0007669"/>
    <property type="project" value="UniProtKB-KW"/>
</dbReference>
<dbReference type="PATRIC" id="fig|937777.3.peg.802"/>
<evidence type="ECO:0000256" key="3">
    <source>
        <dbReference type="ARBA" id="ARBA00022748"/>
    </source>
</evidence>
<accession>L0A025</accession>
<dbReference type="STRING" id="937777.Deipe_0795"/>
<dbReference type="NCBIfam" id="TIGR01189">
    <property type="entry name" value="ccmA"/>
    <property type="match status" value="1"/>
</dbReference>
<dbReference type="GO" id="GO:0017004">
    <property type="term" value="P:cytochrome complex assembly"/>
    <property type="evidence" value="ECO:0007669"/>
    <property type="project" value="UniProtKB-KW"/>
</dbReference>
<dbReference type="SUPFAM" id="SSF52540">
    <property type="entry name" value="P-loop containing nucleoside triphosphate hydrolases"/>
    <property type="match status" value="1"/>
</dbReference>
<gene>
    <name evidence="6" type="ordered locus">Deipe_0795</name>
</gene>